<dbReference type="SUPFAM" id="SSF53335">
    <property type="entry name" value="S-adenosyl-L-methionine-dependent methyltransferases"/>
    <property type="match status" value="1"/>
</dbReference>
<protein>
    <submittedName>
        <fullName evidence="6">EF hand</fullName>
    </submittedName>
</protein>
<dbReference type="InterPro" id="IPR019410">
    <property type="entry name" value="Methyltransf_16"/>
</dbReference>
<dbReference type="InterPro" id="IPR011992">
    <property type="entry name" value="EF-hand-dom_pair"/>
</dbReference>
<keyword evidence="4" id="KW-0106">Calcium</keyword>
<dbReference type="Pfam" id="PF14904">
    <property type="entry name" value="FAM86"/>
    <property type="match status" value="1"/>
</dbReference>
<dbReference type="Gene3D" id="1.10.238.10">
    <property type="entry name" value="EF-hand"/>
    <property type="match status" value="2"/>
</dbReference>
<evidence type="ECO:0000259" key="5">
    <source>
        <dbReference type="PROSITE" id="PS50222"/>
    </source>
</evidence>
<gene>
    <name evidence="6" type="ORF">ANCDUO_07747</name>
</gene>
<dbReference type="GO" id="GO:0016460">
    <property type="term" value="C:myosin II complex"/>
    <property type="evidence" value="ECO:0007669"/>
    <property type="project" value="TreeGrafter"/>
</dbReference>
<dbReference type="InterPro" id="IPR029426">
    <property type="entry name" value="FAM86_N"/>
</dbReference>
<feature type="domain" description="EF-hand" evidence="5">
    <location>
        <begin position="527"/>
        <end position="562"/>
    </location>
</feature>
<dbReference type="InterPro" id="IPR050230">
    <property type="entry name" value="CALM/Myosin/TropC-like"/>
</dbReference>
<dbReference type="Proteomes" id="UP000054047">
    <property type="component" value="Unassembled WGS sequence"/>
</dbReference>
<dbReference type="InterPro" id="IPR002048">
    <property type="entry name" value="EF_hand_dom"/>
</dbReference>
<name>A0A0C2GXV6_9BILA</name>
<sequence length="562" mass="63802">MHIVARLHVQNGVIQLVQKVKRRTFMSTAAAATSRSRVLAVYKEILRLGKNWVAKDAERTLIERKDIVNEAKQTFRDNKKVKDPKQIAELILEAEKRIVQAEHYGIPYARPDYVAPQTAYSEQIYRSLVAVVFTRRYFAGSSISEDILNDIVKQFSTNPQFYTDFVNSVLCSDMLEKYPVRKSYRRKLLKELIDMMDRSGIEILDELYTACASCMLDSAEYSFRIFLTQNLDEVLVVLRESNQQLCYGTTGLSLWQASCDLANFLCCFTNMSNKNVLELGAGCGLTGIAIARTFSGCSVTLSDYDPKVLSQLEFNVGENVDKACSQIKVLNLDWTTFSMDQLDKIPDILIAADESGLRINDELRYQYGAFTFNDGSKFKSTSLFPHSSTLDAPTIIRMSCSSSSSTQVSRKEVEAAFAMCNEERPHLLKLSDLKLVMRALGFDPRNAQIDQMTMRFREMQRTKVGGHQEVDHMDVDEFLEILKEDGGEKDETADEMRSAFKLFDKEGKGWITAENLKQVAQELGEELSEEDLEEMIKEASKDAEGRVAEADFFAIMKRTCLY</sequence>
<evidence type="ECO:0000313" key="7">
    <source>
        <dbReference type="Proteomes" id="UP000054047"/>
    </source>
</evidence>
<accession>A0A0C2GXV6</accession>
<evidence type="ECO:0000256" key="4">
    <source>
        <dbReference type="ARBA" id="ARBA00022837"/>
    </source>
</evidence>
<dbReference type="InterPro" id="IPR029063">
    <property type="entry name" value="SAM-dependent_MTases_sf"/>
</dbReference>
<dbReference type="InterPro" id="IPR008011">
    <property type="entry name" value="Complex1_LYR_dom"/>
</dbReference>
<dbReference type="AlphaFoldDB" id="A0A0C2GXV6"/>
<dbReference type="SUPFAM" id="SSF47473">
    <property type="entry name" value="EF-hand"/>
    <property type="match status" value="1"/>
</dbReference>
<dbReference type="GO" id="GO:0016740">
    <property type="term" value="F:transferase activity"/>
    <property type="evidence" value="ECO:0007669"/>
    <property type="project" value="UniProtKB-KW"/>
</dbReference>
<dbReference type="SMART" id="SM00054">
    <property type="entry name" value="EFh"/>
    <property type="match status" value="2"/>
</dbReference>
<evidence type="ECO:0000256" key="3">
    <source>
        <dbReference type="ARBA" id="ARBA00022737"/>
    </source>
</evidence>
<evidence type="ECO:0000313" key="6">
    <source>
        <dbReference type="EMBL" id="KIH61976.1"/>
    </source>
</evidence>
<keyword evidence="7" id="KW-1185">Reference proteome</keyword>
<dbReference type="GO" id="GO:0005509">
    <property type="term" value="F:calcium ion binding"/>
    <property type="evidence" value="ECO:0007669"/>
    <property type="project" value="InterPro"/>
</dbReference>
<feature type="domain" description="EF-hand" evidence="5">
    <location>
        <begin position="491"/>
        <end position="526"/>
    </location>
</feature>
<organism evidence="6 7">
    <name type="scientific">Ancylostoma duodenale</name>
    <dbReference type="NCBI Taxonomy" id="51022"/>
    <lineage>
        <taxon>Eukaryota</taxon>
        <taxon>Metazoa</taxon>
        <taxon>Ecdysozoa</taxon>
        <taxon>Nematoda</taxon>
        <taxon>Chromadorea</taxon>
        <taxon>Rhabditida</taxon>
        <taxon>Rhabditina</taxon>
        <taxon>Rhabditomorpha</taxon>
        <taxon>Strongyloidea</taxon>
        <taxon>Ancylostomatidae</taxon>
        <taxon>Ancylostomatinae</taxon>
        <taxon>Ancylostoma</taxon>
    </lineage>
</organism>
<dbReference type="InterPro" id="IPR045294">
    <property type="entry name" value="Complex1_LYR_LYRM1"/>
</dbReference>
<reference evidence="6 7" key="1">
    <citation type="submission" date="2013-12" db="EMBL/GenBank/DDBJ databases">
        <title>Draft genome of the parsitic nematode Ancylostoma duodenale.</title>
        <authorList>
            <person name="Mitreva M."/>
        </authorList>
    </citation>
    <scope>NUCLEOTIDE SEQUENCE [LARGE SCALE GENOMIC DNA]</scope>
    <source>
        <strain evidence="6 7">Zhejiang</strain>
    </source>
</reference>
<dbReference type="CDD" id="cd20261">
    <property type="entry name" value="Complex1_LYR_LYRM1"/>
    <property type="match status" value="1"/>
</dbReference>
<dbReference type="FunFam" id="1.10.238.10:FF:000001">
    <property type="entry name" value="Calmodulin 1"/>
    <property type="match status" value="1"/>
</dbReference>
<dbReference type="PROSITE" id="PS50222">
    <property type="entry name" value="EF_HAND_2"/>
    <property type="match status" value="2"/>
</dbReference>
<dbReference type="Pfam" id="PF10294">
    <property type="entry name" value="Methyltransf_16"/>
    <property type="match status" value="1"/>
</dbReference>
<dbReference type="EMBL" id="KN729683">
    <property type="protein sequence ID" value="KIH61976.1"/>
    <property type="molecule type" value="Genomic_DNA"/>
</dbReference>
<keyword evidence="3" id="KW-0677">Repeat</keyword>
<proteinExistence type="inferred from homology"/>
<dbReference type="PANTHER" id="PTHR23048">
    <property type="entry name" value="MYOSIN LIGHT CHAIN 1, 3"/>
    <property type="match status" value="1"/>
</dbReference>
<evidence type="ECO:0000256" key="2">
    <source>
        <dbReference type="ARBA" id="ARBA00022679"/>
    </source>
</evidence>
<dbReference type="CDD" id="cd02440">
    <property type="entry name" value="AdoMet_MTases"/>
    <property type="match status" value="1"/>
</dbReference>
<dbReference type="Pfam" id="PF13499">
    <property type="entry name" value="EF-hand_7"/>
    <property type="match status" value="1"/>
</dbReference>
<dbReference type="PANTHER" id="PTHR23048:SF59">
    <property type="entry name" value="EF-HAND SUPERFAMILY PROTEIN"/>
    <property type="match status" value="1"/>
</dbReference>
<evidence type="ECO:0000256" key="1">
    <source>
        <dbReference type="ARBA" id="ARBA00005511"/>
    </source>
</evidence>
<dbReference type="Pfam" id="PF05347">
    <property type="entry name" value="Complex1_LYR"/>
    <property type="match status" value="1"/>
</dbReference>
<dbReference type="OrthoDB" id="275715at2759"/>
<keyword evidence="2" id="KW-0808">Transferase</keyword>
<dbReference type="Gene3D" id="3.40.50.150">
    <property type="entry name" value="Vaccinia Virus protein VP39"/>
    <property type="match status" value="1"/>
</dbReference>
<comment type="similarity">
    <text evidence="1">Belongs to the class I-like SAM-binding methyltransferase superfamily. EEF2KMT family.</text>
</comment>